<keyword evidence="2" id="KW-1185">Reference proteome</keyword>
<gene>
    <name evidence="1" type="ORF">Ahy_A03g015866</name>
</gene>
<dbReference type="EMBL" id="SDMP01000003">
    <property type="protein sequence ID" value="RYR69311.1"/>
    <property type="molecule type" value="Genomic_DNA"/>
</dbReference>
<reference evidence="1 2" key="1">
    <citation type="submission" date="2019-01" db="EMBL/GenBank/DDBJ databases">
        <title>Sequencing of cultivated peanut Arachis hypogaea provides insights into genome evolution and oil improvement.</title>
        <authorList>
            <person name="Chen X."/>
        </authorList>
    </citation>
    <scope>NUCLEOTIDE SEQUENCE [LARGE SCALE GENOMIC DNA]</scope>
    <source>
        <strain evidence="2">cv. Fuhuasheng</strain>
        <tissue evidence="1">Leaves</tissue>
    </source>
</reference>
<proteinExistence type="predicted"/>
<name>A0A445E1V8_ARAHY</name>
<comment type="caution">
    <text evidence="1">The sequence shown here is derived from an EMBL/GenBank/DDBJ whole genome shotgun (WGS) entry which is preliminary data.</text>
</comment>
<evidence type="ECO:0000313" key="2">
    <source>
        <dbReference type="Proteomes" id="UP000289738"/>
    </source>
</evidence>
<protein>
    <submittedName>
        <fullName evidence="1">Uncharacterized protein</fullName>
    </submittedName>
</protein>
<accession>A0A445E1V8</accession>
<evidence type="ECO:0000313" key="1">
    <source>
        <dbReference type="EMBL" id="RYR69311.1"/>
    </source>
</evidence>
<sequence length="75" mass="8107">MLQALPLDSNEEWHQLLLGKANVHKELALGVKSITFPLSVKLGLKVDHGIPVVQCITASYFLPDGLFRAAPSGVL</sequence>
<organism evidence="1 2">
    <name type="scientific">Arachis hypogaea</name>
    <name type="common">Peanut</name>
    <dbReference type="NCBI Taxonomy" id="3818"/>
    <lineage>
        <taxon>Eukaryota</taxon>
        <taxon>Viridiplantae</taxon>
        <taxon>Streptophyta</taxon>
        <taxon>Embryophyta</taxon>
        <taxon>Tracheophyta</taxon>
        <taxon>Spermatophyta</taxon>
        <taxon>Magnoliopsida</taxon>
        <taxon>eudicotyledons</taxon>
        <taxon>Gunneridae</taxon>
        <taxon>Pentapetalae</taxon>
        <taxon>rosids</taxon>
        <taxon>fabids</taxon>
        <taxon>Fabales</taxon>
        <taxon>Fabaceae</taxon>
        <taxon>Papilionoideae</taxon>
        <taxon>50 kb inversion clade</taxon>
        <taxon>dalbergioids sensu lato</taxon>
        <taxon>Dalbergieae</taxon>
        <taxon>Pterocarpus clade</taxon>
        <taxon>Arachis</taxon>
    </lineage>
</organism>
<dbReference type="Proteomes" id="UP000289738">
    <property type="component" value="Chromosome A03"/>
</dbReference>
<dbReference type="AlphaFoldDB" id="A0A445E1V8"/>